<dbReference type="AlphaFoldDB" id="A0A194AMX7"/>
<evidence type="ECO:0000313" key="2">
    <source>
        <dbReference type="EMBL" id="JAS03832.1"/>
    </source>
</evidence>
<dbReference type="EMBL" id="GELH01000440">
    <property type="protein sequence ID" value="JAS03832.1"/>
    <property type="molecule type" value="Transcribed_RNA"/>
</dbReference>
<reference evidence="2" key="1">
    <citation type="submission" date="2016-03" db="EMBL/GenBank/DDBJ databases">
        <authorList>
            <person name="Ploux O."/>
        </authorList>
    </citation>
    <scope>NUCLEOTIDE SEQUENCE</scope>
    <source>
        <tissue evidence="2">Mantle</tissue>
    </source>
</reference>
<sequence length="224" mass="25684">MLPVVILVLFFIPTADAGPADYFRDYHSATTCIERLPRCKPDIGNISPIFQDQIFFNFTDEATDNICEAIGQAVSCIGSLASSSHTCQRLLEQRIGARIWKLEPFLTSMCSGQGRQDLDEVLRCANNKFIQRHYYGMKREREGNLKAQLDCLEYRSQEEMRCEKEKYECSTLQNIFRSLPNKANEYCGQSASVAVRRVLRHIYDVNTDMSMVNDCDYVPADLFM</sequence>
<evidence type="ECO:0000256" key="1">
    <source>
        <dbReference type="SAM" id="SignalP"/>
    </source>
</evidence>
<accession>A0A194AMX7</accession>
<feature type="signal peptide" evidence="1">
    <location>
        <begin position="1"/>
        <end position="17"/>
    </location>
</feature>
<organism evidence="2">
    <name type="scientific">Pinctada fucata</name>
    <name type="common">Akoya pearl oyster</name>
    <name type="synonym">Pinctada imbricata fucata</name>
    <dbReference type="NCBI Taxonomy" id="50426"/>
    <lineage>
        <taxon>Eukaryota</taxon>
        <taxon>Metazoa</taxon>
        <taxon>Spiralia</taxon>
        <taxon>Lophotrochozoa</taxon>
        <taxon>Mollusca</taxon>
        <taxon>Bivalvia</taxon>
        <taxon>Autobranchia</taxon>
        <taxon>Pteriomorphia</taxon>
        <taxon>Pterioida</taxon>
        <taxon>Pterioidea</taxon>
        <taxon>Pteriidae</taxon>
        <taxon>Pinctada</taxon>
    </lineage>
</organism>
<proteinExistence type="predicted"/>
<dbReference type="EMBL" id="GELH01000439">
    <property type="protein sequence ID" value="JAS03833.1"/>
    <property type="molecule type" value="Transcribed_RNA"/>
</dbReference>
<name>A0A194AMX7_PINFU</name>
<feature type="chain" id="PRO_5013481368" description="Secreted protein" evidence="1">
    <location>
        <begin position="18"/>
        <end position="224"/>
    </location>
</feature>
<protein>
    <recommendedName>
        <fullName evidence="3">Secreted protein</fullName>
    </recommendedName>
</protein>
<keyword evidence="1" id="KW-0732">Signal</keyword>
<evidence type="ECO:0008006" key="3">
    <source>
        <dbReference type="Google" id="ProtNLM"/>
    </source>
</evidence>